<evidence type="ECO:0008006" key="5">
    <source>
        <dbReference type="Google" id="ProtNLM"/>
    </source>
</evidence>
<dbReference type="AlphaFoldDB" id="A0A2G5CWY4"/>
<keyword evidence="4" id="KW-1185">Reference proteome</keyword>
<dbReference type="PROSITE" id="PS51259">
    <property type="entry name" value="MHD2"/>
    <property type="match status" value="1"/>
</dbReference>
<protein>
    <recommendedName>
        <fullName evidence="5">MHD1 domain-containing protein</fullName>
    </recommendedName>
</protein>
<feature type="domain" description="MHD1" evidence="1">
    <location>
        <begin position="647"/>
        <end position="779"/>
    </location>
</feature>
<dbReference type="Pfam" id="PF25761">
    <property type="entry name" value="TPR_PATROL1"/>
    <property type="match status" value="1"/>
</dbReference>
<dbReference type="PANTHER" id="PTHR31280">
    <property type="entry name" value="PROTEIN UNC-13 HOMOLOG"/>
    <property type="match status" value="1"/>
</dbReference>
<dbReference type="PANTHER" id="PTHR31280:SF3">
    <property type="entry name" value="DNA TOPOISOMERASE 4 SUBUNIT B (DUF810)"/>
    <property type="match status" value="1"/>
</dbReference>
<dbReference type="EMBL" id="KZ305052">
    <property type="protein sequence ID" value="PIA35779.1"/>
    <property type="molecule type" value="Genomic_DNA"/>
</dbReference>
<dbReference type="InterPro" id="IPR008528">
    <property type="entry name" value="unc-13_homologue"/>
</dbReference>
<evidence type="ECO:0000259" key="2">
    <source>
        <dbReference type="PROSITE" id="PS51259"/>
    </source>
</evidence>
<accession>A0A2G5CWY4</accession>
<proteinExistence type="predicted"/>
<dbReference type="OrthoDB" id="2015333at2759"/>
<evidence type="ECO:0000313" key="4">
    <source>
        <dbReference type="Proteomes" id="UP000230069"/>
    </source>
</evidence>
<dbReference type="Gene3D" id="1.10.357.50">
    <property type="match status" value="1"/>
</dbReference>
<dbReference type="InterPro" id="IPR057984">
    <property type="entry name" value="PATROL1_C"/>
</dbReference>
<evidence type="ECO:0000313" key="3">
    <source>
        <dbReference type="EMBL" id="PIA35779.1"/>
    </source>
</evidence>
<organism evidence="3 4">
    <name type="scientific">Aquilegia coerulea</name>
    <name type="common">Rocky mountain columbine</name>
    <dbReference type="NCBI Taxonomy" id="218851"/>
    <lineage>
        <taxon>Eukaryota</taxon>
        <taxon>Viridiplantae</taxon>
        <taxon>Streptophyta</taxon>
        <taxon>Embryophyta</taxon>
        <taxon>Tracheophyta</taxon>
        <taxon>Spermatophyta</taxon>
        <taxon>Magnoliopsida</taxon>
        <taxon>Ranunculales</taxon>
        <taxon>Ranunculaceae</taxon>
        <taxon>Thalictroideae</taxon>
        <taxon>Aquilegia</taxon>
    </lineage>
</organism>
<dbReference type="InParanoid" id="A0A2G5CWY4"/>
<dbReference type="PROSITE" id="PS51258">
    <property type="entry name" value="MHD1"/>
    <property type="match status" value="1"/>
</dbReference>
<dbReference type="FunCoup" id="A0A2G5CWY4">
    <property type="interactions" value="788"/>
</dbReference>
<dbReference type="InterPro" id="IPR014772">
    <property type="entry name" value="Munc13_dom-2"/>
</dbReference>
<name>A0A2G5CWY4_AQUCA</name>
<gene>
    <name evidence="3" type="ORF">AQUCO_03500267v1</name>
</gene>
<evidence type="ECO:0000259" key="1">
    <source>
        <dbReference type="PROSITE" id="PS51258"/>
    </source>
</evidence>
<reference evidence="3 4" key="1">
    <citation type="submission" date="2017-09" db="EMBL/GenBank/DDBJ databases">
        <title>WGS assembly of Aquilegia coerulea Goldsmith.</title>
        <authorList>
            <person name="Hodges S."/>
            <person name="Kramer E."/>
            <person name="Nordborg M."/>
            <person name="Tomkins J."/>
            <person name="Borevitz J."/>
            <person name="Derieg N."/>
            <person name="Yan J."/>
            <person name="Mihaltcheva S."/>
            <person name="Hayes R.D."/>
            <person name="Rokhsar D."/>
        </authorList>
    </citation>
    <scope>NUCLEOTIDE SEQUENCE [LARGE SCALE GENOMIC DNA]</scope>
    <source>
        <strain evidence="4">cv. Goldsmith</strain>
    </source>
</reference>
<feature type="domain" description="MHD2" evidence="2">
    <location>
        <begin position="930"/>
        <end position="1040"/>
    </location>
</feature>
<dbReference type="InterPro" id="IPR014770">
    <property type="entry name" value="Munc13_1"/>
</dbReference>
<sequence length="1145" mass="130686">MESSSNTSELLERYRDDRRKLLEFILSSSKQLKTPSSINSSSIDPEIDSISVDYVLNCINSGEILDLSEASNKYREESNYPVTVDHLSGGCYFLSSDPDLSGSPPQRVPPKVYVETDVLYSSNQLDTQSMEEIENFSDDDGYRYIYEADDTCEPVKDANILSLGLPVPRTGLSDDDMREKAYELLLCCMIVSGIQLYSFEEKKKDKKPRFLSRLKSSKEKMNSQPQTIEIHNVVLNIIRSQMQISGTMDACFRRILMQCASSLKFTQIDLPYISLELLNGVGKYDFPSEKLYIQWKRRQANFLEELLYYSSSLMTDEHTRIKSLIAKIRNDEQSDRRTTSELVNILLAIKKFSLKLSSMPGRFGIPDETYYWTSAYHLNINLYEKLLSSVFDILEEGQLVEEADEILRVIKMTWATLGINQQVHDALYGWVLFQKFVETGETKLLDNAILEIQKVQLRSEDQKQEAYMSSLVCSIGINGKKVSVSLMDAIFLSINIWCERKLQDYHKHFSQKAIDFGRVLSLFTLIGVLAAEESGDIKLIKPNDKTEVFTRHLKGCIENSIGTTCRRLCHVIDSKKIGPKLAGKHPMAYLADELLLIAEKESIMFSPVLGRWCPEAGLISIKQLHNFYGQKLKPFLDGVTCLSDEVRSVLPAADMLDWKLAQLYYSASSENKLHPPLRKDLDHYQIGEVCKPIILDWVNGQHAQILEWTERAFDLEDWEPLSFHQRHAASIIEVFRILEEAVDQLFSLKIPLDLTHLQSLLSVIFQSLESYLLKMDSQLVDKNHLFPAAPALTRYKETVIPTIKKKSINTTILDDHILNKLKSLTVSKLCVRVNTLQYIQSKLSTFEDGIKESWALVNERWAKEQFLGPLGDYSSKCRKSVDGLFITFNKIRLYVGDAVNKVCELIGTRLVFWDLRDSFLFTLYRGKVESARLEYSLPHFDSVLDHICTTIIDSLRDPVVLSICRASMDGYIWVLLEGGPSRAFLETDIELMQEDLDILKDFFVADGDGLPPAVVEQEAIIAQSIIYLYSLQSETLIEMLMRASEQASTKSECTYPGGWCVEDAHTLLRVLCHKKDNDASKFLKRQYQLPNSSEYEDTSTISSPLISDLLKRSKSSHWAKQSQRSFRSMTKKFQEATSEIRLGGI</sequence>
<dbReference type="Proteomes" id="UP000230069">
    <property type="component" value="Unassembled WGS sequence"/>
</dbReference>
<dbReference type="STRING" id="218851.A0A2G5CWY4"/>